<dbReference type="KEGG" id="hara:AArcS_0101"/>
<dbReference type="GeneID" id="70683489"/>
<gene>
    <name evidence="1" type="ORF">AArcS_0101</name>
</gene>
<dbReference type="InterPro" id="IPR043952">
    <property type="entry name" value="DUF5783"/>
</dbReference>
<dbReference type="Proteomes" id="UP000663586">
    <property type="component" value="Chromosome"/>
</dbReference>
<protein>
    <submittedName>
        <fullName evidence="1">Uncharacterized protein</fullName>
    </submittedName>
</protein>
<evidence type="ECO:0000313" key="1">
    <source>
        <dbReference type="EMBL" id="QSG01341.1"/>
    </source>
</evidence>
<sequence>MTEFDPEKFEDKYVHYFPELQRAYKNAFETMNDAYDSELIHAIDQQVLNESEPFYDDGEFRIELPENPTERVTAIVVDEDKLERTLEIYLDEIEAELERVFGVSE</sequence>
<reference evidence="1" key="1">
    <citation type="submission" date="2020-11" db="EMBL/GenBank/DDBJ databases">
        <title>Carbohydrate-dependent, anaerobic sulfur respiration: A novel catabolism in halophilic archaea.</title>
        <authorList>
            <person name="Sorokin D.Y."/>
            <person name="Messina E."/>
            <person name="Smedile F."/>
            <person name="La Cono V."/>
            <person name="Hallsworth J.E."/>
            <person name="Yakimov M.M."/>
        </authorList>
    </citation>
    <scope>NUCLEOTIDE SEQUENCE</scope>
    <source>
        <strain evidence="1">AArc-S</strain>
    </source>
</reference>
<dbReference type="AlphaFoldDB" id="A0A897MLU9"/>
<dbReference type="RefSeq" id="WP_238478473.1">
    <property type="nucleotide sequence ID" value="NZ_CP064786.1"/>
</dbReference>
<evidence type="ECO:0000313" key="2">
    <source>
        <dbReference type="Proteomes" id="UP000663586"/>
    </source>
</evidence>
<organism evidence="1 2">
    <name type="scientific">Natranaeroarchaeum sulfidigenes</name>
    <dbReference type="NCBI Taxonomy" id="2784880"/>
    <lineage>
        <taxon>Archaea</taxon>
        <taxon>Methanobacteriati</taxon>
        <taxon>Methanobacteriota</taxon>
        <taxon>Stenosarchaea group</taxon>
        <taxon>Halobacteria</taxon>
        <taxon>Halobacteriales</taxon>
        <taxon>Natronoarchaeaceae</taxon>
        <taxon>Natranaeroarchaeum</taxon>
    </lineage>
</organism>
<accession>A0A897MLU9</accession>
<dbReference type="EMBL" id="CP064786">
    <property type="protein sequence ID" value="QSG01341.1"/>
    <property type="molecule type" value="Genomic_DNA"/>
</dbReference>
<name>A0A897MLU9_9EURY</name>
<dbReference type="Pfam" id="PF19095">
    <property type="entry name" value="DUF5783"/>
    <property type="match status" value="1"/>
</dbReference>
<keyword evidence="2" id="KW-1185">Reference proteome</keyword>
<proteinExistence type="predicted"/>